<dbReference type="EMBL" id="JXTC01000093">
    <property type="protein sequence ID" value="PON89573.1"/>
    <property type="molecule type" value="Genomic_DNA"/>
</dbReference>
<evidence type="ECO:0000313" key="2">
    <source>
        <dbReference type="Proteomes" id="UP000237000"/>
    </source>
</evidence>
<protein>
    <submittedName>
        <fullName evidence="1">Uncharacterized protein</fullName>
    </submittedName>
</protein>
<sequence length="84" mass="9156">YLTLVCDSKTDDDLALGRIKFEFAQNQASNYQTETSSYRSKTSSMSSISTFSVSSPAKNTSLLACVFLSLIDLADTIGLVPYVE</sequence>
<keyword evidence="2" id="KW-1185">Reference proteome</keyword>
<comment type="caution">
    <text evidence="1">The sequence shown here is derived from an EMBL/GenBank/DDBJ whole genome shotgun (WGS) entry which is preliminary data.</text>
</comment>
<name>A0A2P5EVK7_TREOI</name>
<feature type="non-terminal residue" evidence="1">
    <location>
        <position position="1"/>
    </location>
</feature>
<evidence type="ECO:0000313" key="1">
    <source>
        <dbReference type="EMBL" id="PON89573.1"/>
    </source>
</evidence>
<organism evidence="1 2">
    <name type="scientific">Trema orientale</name>
    <name type="common">Charcoal tree</name>
    <name type="synonym">Celtis orientalis</name>
    <dbReference type="NCBI Taxonomy" id="63057"/>
    <lineage>
        <taxon>Eukaryota</taxon>
        <taxon>Viridiplantae</taxon>
        <taxon>Streptophyta</taxon>
        <taxon>Embryophyta</taxon>
        <taxon>Tracheophyta</taxon>
        <taxon>Spermatophyta</taxon>
        <taxon>Magnoliopsida</taxon>
        <taxon>eudicotyledons</taxon>
        <taxon>Gunneridae</taxon>
        <taxon>Pentapetalae</taxon>
        <taxon>rosids</taxon>
        <taxon>fabids</taxon>
        <taxon>Rosales</taxon>
        <taxon>Cannabaceae</taxon>
        <taxon>Trema</taxon>
    </lineage>
</organism>
<dbReference type="AlphaFoldDB" id="A0A2P5EVK7"/>
<proteinExistence type="predicted"/>
<gene>
    <name evidence="1" type="ORF">TorRG33x02_147170</name>
</gene>
<dbReference type="InParanoid" id="A0A2P5EVK7"/>
<dbReference type="Proteomes" id="UP000237000">
    <property type="component" value="Unassembled WGS sequence"/>
</dbReference>
<accession>A0A2P5EVK7</accession>
<reference evidence="2" key="1">
    <citation type="submission" date="2016-06" db="EMBL/GenBank/DDBJ databases">
        <title>Parallel loss of symbiosis genes in relatives of nitrogen-fixing non-legume Parasponia.</title>
        <authorList>
            <person name="Van Velzen R."/>
            <person name="Holmer R."/>
            <person name="Bu F."/>
            <person name="Rutten L."/>
            <person name="Van Zeijl A."/>
            <person name="Liu W."/>
            <person name="Santuari L."/>
            <person name="Cao Q."/>
            <person name="Sharma T."/>
            <person name="Shen D."/>
            <person name="Roswanjaya Y."/>
            <person name="Wardhani T."/>
            <person name="Kalhor M.S."/>
            <person name="Jansen J."/>
            <person name="Van den Hoogen J."/>
            <person name="Gungor B."/>
            <person name="Hartog M."/>
            <person name="Hontelez J."/>
            <person name="Verver J."/>
            <person name="Yang W.-C."/>
            <person name="Schijlen E."/>
            <person name="Repin R."/>
            <person name="Schilthuizen M."/>
            <person name="Schranz E."/>
            <person name="Heidstra R."/>
            <person name="Miyata K."/>
            <person name="Fedorova E."/>
            <person name="Kohlen W."/>
            <person name="Bisseling T."/>
            <person name="Smit S."/>
            <person name="Geurts R."/>
        </authorList>
    </citation>
    <scope>NUCLEOTIDE SEQUENCE [LARGE SCALE GENOMIC DNA]</scope>
    <source>
        <strain evidence="2">cv. RG33-2</strain>
    </source>
</reference>